<keyword evidence="7" id="KW-0598">Phosphotransferase system</keyword>
<dbReference type="PROSITE" id="PS00372">
    <property type="entry name" value="PTS_EIIA_TYPE_2_HIS"/>
    <property type="match status" value="1"/>
</dbReference>
<evidence type="ECO:0000256" key="8">
    <source>
        <dbReference type="ARBA" id="ARBA00022777"/>
    </source>
</evidence>
<comment type="function">
    <text evidence="1">The phosphoenolpyruvate-dependent sugar phosphotransferase system (sugar PTS), a major carbohydrate active transport system, catalyzes the phosphorylation of incoming sugar substrates concomitantly with their translocation across the cell membrane. The enzyme II CmtAB PTS system is involved in D-mannitol transport.</text>
</comment>
<dbReference type="AlphaFoldDB" id="A0A7H0H932"/>
<proteinExistence type="predicted"/>
<evidence type="ECO:0000256" key="9">
    <source>
        <dbReference type="ARBA" id="ARBA00029908"/>
    </source>
</evidence>
<dbReference type="GO" id="GO:0016301">
    <property type="term" value="F:kinase activity"/>
    <property type="evidence" value="ECO:0007669"/>
    <property type="project" value="UniProtKB-KW"/>
</dbReference>
<evidence type="ECO:0000256" key="3">
    <source>
        <dbReference type="ARBA" id="ARBA00022448"/>
    </source>
</evidence>
<evidence type="ECO:0000256" key="13">
    <source>
        <dbReference type="SAM" id="Phobius"/>
    </source>
</evidence>
<dbReference type="InterPro" id="IPR002178">
    <property type="entry name" value="PTS_EIIA_type-2_dom"/>
</dbReference>
<keyword evidence="8" id="KW-0418">Kinase</keyword>
<dbReference type="GO" id="GO:0005886">
    <property type="term" value="C:plasma membrane"/>
    <property type="evidence" value="ECO:0007669"/>
    <property type="project" value="TreeGrafter"/>
</dbReference>
<evidence type="ECO:0000256" key="11">
    <source>
        <dbReference type="ARBA" id="ARBA00030962"/>
    </source>
</evidence>
<name>A0A7H0H932_9ACTN</name>
<dbReference type="InterPro" id="IPR003501">
    <property type="entry name" value="PTS_EIIB_2/3"/>
</dbReference>
<evidence type="ECO:0000256" key="1">
    <source>
        <dbReference type="ARBA" id="ARBA00002434"/>
    </source>
</evidence>
<dbReference type="RefSeq" id="WP_187722147.1">
    <property type="nucleotide sequence ID" value="NZ_BAABBL010000003.1"/>
</dbReference>
<feature type="region of interest" description="Disordered" evidence="12">
    <location>
        <begin position="198"/>
        <end position="230"/>
    </location>
</feature>
<keyword evidence="13" id="KW-0472">Membrane</keyword>
<keyword evidence="16" id="KW-1185">Reference proteome</keyword>
<dbReference type="GO" id="GO:0009401">
    <property type="term" value="P:phosphoenolpyruvate-dependent sugar phosphotransferase system"/>
    <property type="evidence" value="ECO:0007669"/>
    <property type="project" value="UniProtKB-KW"/>
</dbReference>
<evidence type="ECO:0000256" key="10">
    <source>
        <dbReference type="ARBA" id="ARBA00030956"/>
    </source>
</evidence>
<evidence type="ECO:0000256" key="6">
    <source>
        <dbReference type="ARBA" id="ARBA00022679"/>
    </source>
</evidence>
<gene>
    <name evidence="15" type="ORF">H9L22_07005</name>
</gene>
<dbReference type="CDD" id="cd00211">
    <property type="entry name" value="PTS_IIA_fru"/>
    <property type="match status" value="1"/>
</dbReference>
<keyword evidence="13" id="KW-0812">Transmembrane</keyword>
<evidence type="ECO:0000313" key="16">
    <source>
        <dbReference type="Proteomes" id="UP000516117"/>
    </source>
</evidence>
<sequence length="382" mass="39025">MKPIMIVAMILGSMSGLFVATLTGAGLVAPASPGSILAYFAVTGPGGHIPMILTVLTATVVSFVVASALLKFGKGADDTAAVEAATPSGSSVGHVGGLTAIAGAAIRKVVVACDAGMGSSVMVAGQLKKKLAPYGVEVVHTPVDEIPADATVVLTQEGLASRAAKRVPGSLIVPFATYLGDPAFDRVETAIREGRDLTATGLGEPSGQVQDTPVPAEATPAPAAAPRKRRKTLQAGVLPRENVRLGLTATSKDDAIRQAGQVLVDSGAAAPGYIDGMLARELQTTTYLGEGVAIPHGTNESRRYISKAALGFLQFPGGVDWDGETVHVLIPIASNSDEHVSILSALATTLADRGNAERLRGATDVDEVLALLTPQEEEVSAQ</sequence>
<dbReference type="SUPFAM" id="SSF52794">
    <property type="entry name" value="PTS system IIB component-like"/>
    <property type="match status" value="1"/>
</dbReference>
<keyword evidence="6" id="KW-0808">Transferase</keyword>
<dbReference type="Gene3D" id="3.40.50.2300">
    <property type="match status" value="1"/>
</dbReference>
<evidence type="ECO:0000259" key="14">
    <source>
        <dbReference type="PROSITE" id="PS51094"/>
    </source>
</evidence>
<feature type="transmembrane region" description="Helical" evidence="13">
    <location>
        <begin position="49"/>
        <end position="70"/>
    </location>
</feature>
<protein>
    <recommendedName>
        <fullName evidence="2">Mannitol-specific phosphotransferase enzyme IIA component</fullName>
    </recommendedName>
    <alternativeName>
        <fullName evidence="10">EIIA</fullName>
    </alternativeName>
    <alternativeName>
        <fullName evidence="11">EIII</fullName>
    </alternativeName>
    <alternativeName>
        <fullName evidence="9">PTS system mannitol-specific EIIA component</fullName>
    </alternativeName>
</protein>
<dbReference type="Pfam" id="PF02302">
    <property type="entry name" value="PTS_IIB"/>
    <property type="match status" value="1"/>
</dbReference>
<dbReference type="InterPro" id="IPR016152">
    <property type="entry name" value="PTrfase/Anion_transptr"/>
</dbReference>
<evidence type="ECO:0000256" key="2">
    <source>
        <dbReference type="ARBA" id="ARBA00014783"/>
    </source>
</evidence>
<accession>A0A7H0H932</accession>
<keyword evidence="13" id="KW-1133">Transmembrane helix</keyword>
<reference evidence="15 16" key="1">
    <citation type="submission" date="2020-08" db="EMBL/GenBank/DDBJ databases">
        <title>Genome sequence of Tessaracoccus defluvii JCM 17540T.</title>
        <authorList>
            <person name="Hyun D.-W."/>
            <person name="Bae J.-W."/>
        </authorList>
    </citation>
    <scope>NUCLEOTIDE SEQUENCE [LARGE SCALE GENOMIC DNA]</scope>
    <source>
        <strain evidence="15 16">JCM 17540</strain>
    </source>
</reference>
<evidence type="ECO:0000256" key="7">
    <source>
        <dbReference type="ARBA" id="ARBA00022683"/>
    </source>
</evidence>
<evidence type="ECO:0000256" key="12">
    <source>
        <dbReference type="SAM" id="MobiDB-lite"/>
    </source>
</evidence>
<dbReference type="InterPro" id="IPR036095">
    <property type="entry name" value="PTS_EIIB-like_sf"/>
</dbReference>
<feature type="compositionally biased region" description="Low complexity" evidence="12">
    <location>
        <begin position="213"/>
        <end position="225"/>
    </location>
</feature>
<dbReference type="GO" id="GO:0090563">
    <property type="term" value="F:protein-phosphocysteine-sugar phosphotransferase activity"/>
    <property type="evidence" value="ECO:0007669"/>
    <property type="project" value="TreeGrafter"/>
</dbReference>
<dbReference type="GO" id="GO:0008982">
    <property type="term" value="F:protein-N(PI)-phosphohistidine-sugar phosphotransferase activity"/>
    <property type="evidence" value="ECO:0007669"/>
    <property type="project" value="InterPro"/>
</dbReference>
<dbReference type="KEGG" id="tdf:H9L22_07005"/>
<dbReference type="Pfam" id="PF00359">
    <property type="entry name" value="PTS_EIIA_2"/>
    <property type="match status" value="1"/>
</dbReference>
<keyword evidence="3" id="KW-0813">Transport</keyword>
<evidence type="ECO:0000313" key="15">
    <source>
        <dbReference type="EMBL" id="QNP57048.1"/>
    </source>
</evidence>
<dbReference type="Gene3D" id="3.40.930.10">
    <property type="entry name" value="Mannitol-specific EII, Chain A"/>
    <property type="match status" value="1"/>
</dbReference>
<feature type="domain" description="PTS EIIA type-2" evidence="14">
    <location>
        <begin position="236"/>
        <end position="375"/>
    </location>
</feature>
<dbReference type="PROSITE" id="PS51094">
    <property type="entry name" value="PTS_EIIA_TYPE_2"/>
    <property type="match status" value="1"/>
</dbReference>
<dbReference type="Proteomes" id="UP000516117">
    <property type="component" value="Chromosome"/>
</dbReference>
<dbReference type="SUPFAM" id="SSF55804">
    <property type="entry name" value="Phoshotransferase/anion transport protein"/>
    <property type="match status" value="1"/>
</dbReference>
<evidence type="ECO:0000256" key="4">
    <source>
        <dbReference type="ARBA" id="ARBA00022553"/>
    </source>
</evidence>
<dbReference type="PANTHER" id="PTHR30181">
    <property type="entry name" value="MANNITOL PERMEASE IIC COMPONENT"/>
    <property type="match status" value="1"/>
</dbReference>
<dbReference type="InterPro" id="IPR050893">
    <property type="entry name" value="Sugar_PTS"/>
</dbReference>
<dbReference type="PANTHER" id="PTHR30181:SF3">
    <property type="entry name" value="MULTIPHOSPHORYL TRANSFER PROTEIN"/>
    <property type="match status" value="1"/>
</dbReference>
<dbReference type="EMBL" id="CP060789">
    <property type="protein sequence ID" value="QNP57048.1"/>
    <property type="molecule type" value="Genomic_DNA"/>
</dbReference>
<keyword evidence="5 15" id="KW-0762">Sugar transport</keyword>
<evidence type="ECO:0000256" key="5">
    <source>
        <dbReference type="ARBA" id="ARBA00022597"/>
    </source>
</evidence>
<keyword evidence="4" id="KW-0597">Phosphoprotein</keyword>
<organism evidence="15 16">
    <name type="scientific">Tessaracoccus defluvii</name>
    <dbReference type="NCBI Taxonomy" id="1285901"/>
    <lineage>
        <taxon>Bacteria</taxon>
        <taxon>Bacillati</taxon>
        <taxon>Actinomycetota</taxon>
        <taxon>Actinomycetes</taxon>
        <taxon>Propionibacteriales</taxon>
        <taxon>Propionibacteriaceae</taxon>
        <taxon>Tessaracoccus</taxon>
    </lineage>
</organism>